<accession>A0ABS5PY29</accession>
<evidence type="ECO:0000313" key="2">
    <source>
        <dbReference type="Proteomes" id="UP001196601"/>
    </source>
</evidence>
<sequence>MALPTLRIIAFILGSRPAALFLGKRKGPLEDRQVRGCLALPLLRRVPLFDAWPSPITFSCFFTITIGASALPRSAVGNLGPASRRETSPACRQRQALLSQAIVLGHLKIFAVPARATPAPWKH</sequence>
<evidence type="ECO:0000313" key="1">
    <source>
        <dbReference type="EMBL" id="MBS7660976.1"/>
    </source>
</evidence>
<evidence type="ECO:0008006" key="3">
    <source>
        <dbReference type="Google" id="ProtNLM"/>
    </source>
</evidence>
<dbReference type="Proteomes" id="UP001196601">
    <property type="component" value="Unassembled WGS sequence"/>
</dbReference>
<gene>
    <name evidence="1" type="ORF">I0D00_03290</name>
</gene>
<protein>
    <recommendedName>
        <fullName evidence="3">Secreted protein</fullName>
    </recommendedName>
</protein>
<organism evidence="1 2">
    <name type="scientific">Pseudomonas lalucatii</name>
    <dbReference type="NCBI Taxonomy" id="1424203"/>
    <lineage>
        <taxon>Bacteria</taxon>
        <taxon>Pseudomonadati</taxon>
        <taxon>Pseudomonadota</taxon>
        <taxon>Gammaproteobacteria</taxon>
        <taxon>Pseudomonadales</taxon>
        <taxon>Pseudomonadaceae</taxon>
        <taxon>Pseudomonas</taxon>
    </lineage>
</organism>
<keyword evidence="2" id="KW-1185">Reference proteome</keyword>
<proteinExistence type="predicted"/>
<dbReference type="EMBL" id="JADPMV010000001">
    <property type="protein sequence ID" value="MBS7660976.1"/>
    <property type="molecule type" value="Genomic_DNA"/>
</dbReference>
<comment type="caution">
    <text evidence="1">The sequence shown here is derived from an EMBL/GenBank/DDBJ whole genome shotgun (WGS) entry which is preliminary data.</text>
</comment>
<reference evidence="1 2" key="1">
    <citation type="journal article" date="2021" name="Syst. Appl. Microbiol.">
        <title>Pseudomonas lalucatii sp. nov. isolated from Vallgornera, a karstic cave in Mallorca, Western Mediterranean.</title>
        <authorList>
            <person name="Busquets A."/>
            <person name="Mulet M."/>
            <person name="Gomila M."/>
            <person name="Garcia-Valdes E."/>
        </authorList>
    </citation>
    <scope>NUCLEOTIDE SEQUENCE [LARGE SCALE GENOMIC DNA]</scope>
    <source>
        <strain evidence="1 2">R1b54</strain>
    </source>
</reference>
<dbReference type="RefSeq" id="WP_213638328.1">
    <property type="nucleotide sequence ID" value="NZ_JADPMV010000001.1"/>
</dbReference>
<name>A0ABS5PY29_9PSED</name>